<dbReference type="GO" id="GO:0016646">
    <property type="term" value="F:oxidoreductase activity, acting on the CH-NH group of donors, NAD or NADP as acceptor"/>
    <property type="evidence" value="ECO:0007669"/>
    <property type="project" value="TreeGrafter"/>
</dbReference>
<keyword evidence="3" id="KW-1185">Reference proteome</keyword>
<dbReference type="Proteomes" id="UP000219612">
    <property type="component" value="Unassembled WGS sequence"/>
</dbReference>
<dbReference type="PANTHER" id="PTHR43355:SF2">
    <property type="entry name" value="FLAVIN REDUCTASE (NADPH)"/>
    <property type="match status" value="1"/>
</dbReference>
<dbReference type="EMBL" id="OBDY01000020">
    <property type="protein sequence ID" value="SNY59666.1"/>
    <property type="molecule type" value="Genomic_DNA"/>
</dbReference>
<dbReference type="OrthoDB" id="3191258at2"/>
<dbReference type="SUPFAM" id="SSF51735">
    <property type="entry name" value="NAD(P)-binding Rossmann-fold domains"/>
    <property type="match status" value="1"/>
</dbReference>
<reference evidence="2 3" key="1">
    <citation type="submission" date="2017-09" db="EMBL/GenBank/DDBJ databases">
        <authorList>
            <person name="Ehlers B."/>
            <person name="Leendertz F.H."/>
        </authorList>
    </citation>
    <scope>NUCLEOTIDE SEQUENCE [LARGE SCALE GENOMIC DNA]</scope>
    <source>
        <strain evidence="2 3">CGMCC 4.6857</strain>
    </source>
</reference>
<protein>
    <recommendedName>
        <fullName evidence="1">NAD(P)-binding domain-containing protein</fullName>
    </recommendedName>
</protein>
<dbReference type="Pfam" id="PF13460">
    <property type="entry name" value="NAD_binding_10"/>
    <property type="match status" value="1"/>
</dbReference>
<evidence type="ECO:0000259" key="1">
    <source>
        <dbReference type="Pfam" id="PF13460"/>
    </source>
</evidence>
<sequence>MAKVVVFGITGYAGGHIGAELASRGHQVKGVARKISTLPDGIEADAGSIHDADFVRSVTEGADHIVVALRFGPQADEPQLIEALPSLTAAAVAQGARLGFVGGAGSLLVAEGGPALVDTPEFPDAYKGEALAARDALDALRATDQALDWFYVSPAAGFGGYTPGERTGKFRVGGDILLTDDQGNSYVSGADYAIAFADEIESGAHRRTRFSVAY</sequence>
<dbReference type="InterPro" id="IPR036291">
    <property type="entry name" value="NAD(P)-bd_dom_sf"/>
</dbReference>
<proteinExistence type="predicted"/>
<dbReference type="PANTHER" id="PTHR43355">
    <property type="entry name" value="FLAVIN REDUCTASE (NADPH)"/>
    <property type="match status" value="1"/>
</dbReference>
<dbReference type="InterPro" id="IPR051606">
    <property type="entry name" value="Polyketide_Oxido-like"/>
</dbReference>
<dbReference type="AlphaFoldDB" id="A0A285JJY6"/>
<dbReference type="InterPro" id="IPR016040">
    <property type="entry name" value="NAD(P)-bd_dom"/>
</dbReference>
<organism evidence="2 3">
    <name type="scientific">Paractinoplanes atraurantiacus</name>
    <dbReference type="NCBI Taxonomy" id="1036182"/>
    <lineage>
        <taxon>Bacteria</taxon>
        <taxon>Bacillati</taxon>
        <taxon>Actinomycetota</taxon>
        <taxon>Actinomycetes</taxon>
        <taxon>Micromonosporales</taxon>
        <taxon>Micromonosporaceae</taxon>
        <taxon>Paractinoplanes</taxon>
    </lineage>
</organism>
<dbReference type="RefSeq" id="WP_097325770.1">
    <property type="nucleotide sequence ID" value="NZ_OBDY01000020.1"/>
</dbReference>
<feature type="domain" description="NAD(P)-binding" evidence="1">
    <location>
        <begin position="8"/>
        <end position="172"/>
    </location>
</feature>
<dbReference type="Gene3D" id="3.40.50.720">
    <property type="entry name" value="NAD(P)-binding Rossmann-like Domain"/>
    <property type="match status" value="1"/>
</dbReference>
<name>A0A285JJY6_9ACTN</name>
<accession>A0A285JJY6</accession>
<gene>
    <name evidence="2" type="ORF">SAMN05421748_120187</name>
</gene>
<evidence type="ECO:0000313" key="3">
    <source>
        <dbReference type="Proteomes" id="UP000219612"/>
    </source>
</evidence>
<evidence type="ECO:0000313" key="2">
    <source>
        <dbReference type="EMBL" id="SNY59666.1"/>
    </source>
</evidence>